<protein>
    <submittedName>
        <fullName evidence="1">Zinc finger C2H2-type protein</fullName>
    </submittedName>
</protein>
<gene>
    <name evidence="1" type="primary">g7323</name>
    <name evidence="1" type="ORF">NpPPO83_00007323</name>
</gene>
<evidence type="ECO:0000313" key="1">
    <source>
        <dbReference type="EMBL" id="GME27404.1"/>
    </source>
</evidence>
<name>A0ACB5S3Q6_9PEZI</name>
<evidence type="ECO:0000313" key="2">
    <source>
        <dbReference type="Proteomes" id="UP001165186"/>
    </source>
</evidence>
<proteinExistence type="predicted"/>
<accession>A0ACB5S3Q6</accession>
<organism evidence="1 2">
    <name type="scientific">Neofusicoccum parvum</name>
    <dbReference type="NCBI Taxonomy" id="310453"/>
    <lineage>
        <taxon>Eukaryota</taxon>
        <taxon>Fungi</taxon>
        <taxon>Dikarya</taxon>
        <taxon>Ascomycota</taxon>
        <taxon>Pezizomycotina</taxon>
        <taxon>Dothideomycetes</taxon>
        <taxon>Dothideomycetes incertae sedis</taxon>
        <taxon>Botryosphaeriales</taxon>
        <taxon>Botryosphaeriaceae</taxon>
        <taxon>Neofusicoccum</taxon>
    </lineage>
</organism>
<dbReference type="Proteomes" id="UP001165186">
    <property type="component" value="Unassembled WGS sequence"/>
</dbReference>
<comment type="caution">
    <text evidence="1">The sequence shown here is derived from an EMBL/GenBank/DDBJ whole genome shotgun (WGS) entry which is preliminary data.</text>
</comment>
<reference evidence="1" key="1">
    <citation type="submission" date="2024-09" db="EMBL/GenBank/DDBJ databases">
        <title>Draft Genome Sequences of Neofusicoccum parvum.</title>
        <authorList>
            <person name="Ashida A."/>
            <person name="Camagna M."/>
            <person name="Tanaka A."/>
            <person name="Takemoto D."/>
        </authorList>
    </citation>
    <scope>NUCLEOTIDE SEQUENCE</scope>
    <source>
        <strain evidence="1">PPO83</strain>
    </source>
</reference>
<sequence length="846" mass="93284">MEDLLIPHAAGTDEHPFGFTKTGRPRRVYKCRDCARVFKRSEHCARHERVHTRERPFACRFCSKKYARKDLVTRHERSLHPDETAAAGDFRSRRSSHSASTVSSHGNPQRHAPPPARHNPSESASPDDLFSQHGPPTPQDLGGSVRRNSYPITFSRMMSPSFFSGVGFPSLDADPPSRGPDEHGQHTSPAEGPIEPLHSSPAKAFAFQHGAADLGPSPMDIAAEHMAFDTAVRPSDAAQTQATGHDADLQPAGQDLLLDSDFFLGQTAQTLPEGVPFEVLRDLYSIPGSPLAIPQPPSFPYTMPQVPSLPMTGMSPPAGAASRTLPRVMREKVTSPPKLAVDDAVHESLCRDLRGRLKDEPDTSAIPRGKELERLMETYITCFHCHYPIIHFASLDLATAPGPLVLSICAIGALYRLDRRRAVAFHNLASSSLHSAVSSHPSTSATPASARPLWVVQSCLLLSMYAAFSGQPAAVLSTVEKMGFFKIEFQLRRTALQKGTQESARLSWNDWILRESTKRLLCGIFIMSNLFCVTYGTTPVFSIDQDLLFEIPSEEKLWDARTAELWDDIIASRNASCQHITLREAIVTTLFDRQEHFGTAPAQISGFTALIITHAANVHMWNILQFVQSFAPPLANEILASTFSALLRWHTALGNGRVEAPETAYYNNAGIPLVFNCYALLRIAYVRLFGNGSIFNKMILLTDDLDEVSATMTSYVAAPQPRSHFLTKAISKAYEGFATPVKLGHLLIKKTAALSWSVEHAVAAWDSVLFVSKWVHALQMESATHPPDDDEERILTHLRGALDEMEYDFDSTGSLAAAVTRAWASFLTDTWVWGGEQSALHSTEFY</sequence>
<dbReference type="EMBL" id="BSXG01000037">
    <property type="protein sequence ID" value="GME27404.1"/>
    <property type="molecule type" value="Genomic_DNA"/>
</dbReference>
<keyword evidence="2" id="KW-1185">Reference proteome</keyword>